<organism evidence="1 2">
    <name type="scientific">Corallococcus terminator</name>
    <dbReference type="NCBI Taxonomy" id="2316733"/>
    <lineage>
        <taxon>Bacteria</taxon>
        <taxon>Pseudomonadati</taxon>
        <taxon>Myxococcota</taxon>
        <taxon>Myxococcia</taxon>
        <taxon>Myxococcales</taxon>
        <taxon>Cystobacterineae</taxon>
        <taxon>Myxococcaceae</taxon>
        <taxon>Corallococcus</taxon>
    </lineage>
</organism>
<accession>A0A3A8HSF7</accession>
<gene>
    <name evidence="1" type="ORF">D7V88_36340</name>
</gene>
<dbReference type="EMBL" id="RAVZ01000408">
    <property type="protein sequence ID" value="RKG73488.1"/>
    <property type="molecule type" value="Genomic_DNA"/>
</dbReference>
<dbReference type="RefSeq" id="WP_120545169.1">
    <property type="nucleotide sequence ID" value="NZ_RAVZ01000408.1"/>
</dbReference>
<dbReference type="Proteomes" id="UP000268094">
    <property type="component" value="Unassembled WGS sequence"/>
</dbReference>
<proteinExistence type="predicted"/>
<keyword evidence="2" id="KW-1185">Reference proteome</keyword>
<sequence>MPTGVVALIALSPEYFERFRYKTCGEQVQEVAELTKNLLVTKGTATLATHTVTGTSAAWARMVVG</sequence>
<comment type="caution">
    <text evidence="1">The sequence shown here is derived from an EMBL/GenBank/DDBJ whole genome shotgun (WGS) entry which is preliminary data.</text>
</comment>
<dbReference type="OrthoDB" id="10009787at2"/>
<dbReference type="AlphaFoldDB" id="A0A3A8HSF7"/>
<evidence type="ECO:0000313" key="1">
    <source>
        <dbReference type="EMBL" id="RKG73488.1"/>
    </source>
</evidence>
<protein>
    <submittedName>
        <fullName evidence="1">Uncharacterized protein</fullName>
    </submittedName>
</protein>
<evidence type="ECO:0000313" key="2">
    <source>
        <dbReference type="Proteomes" id="UP000268094"/>
    </source>
</evidence>
<name>A0A3A8HSF7_9BACT</name>
<reference evidence="2" key="1">
    <citation type="submission" date="2018-09" db="EMBL/GenBank/DDBJ databases">
        <authorList>
            <person name="Livingstone P.G."/>
            <person name="Whitworth D.E."/>
        </authorList>
    </citation>
    <scope>NUCLEOTIDE SEQUENCE [LARGE SCALE GENOMIC DNA]</scope>
    <source>
        <strain evidence="2">CA054A</strain>
    </source>
</reference>